<feature type="chain" id="PRO_5023858004" evidence="1">
    <location>
        <begin position="18"/>
        <end position="82"/>
    </location>
</feature>
<evidence type="ECO:0000313" key="3">
    <source>
        <dbReference type="Proteomes" id="UP000324800"/>
    </source>
</evidence>
<name>A0A5J4TG90_9EUKA</name>
<dbReference type="Proteomes" id="UP000324800">
    <property type="component" value="Unassembled WGS sequence"/>
</dbReference>
<comment type="caution">
    <text evidence="2">The sequence shown here is derived from an EMBL/GenBank/DDBJ whole genome shotgun (WGS) entry which is preliminary data.</text>
</comment>
<evidence type="ECO:0000256" key="1">
    <source>
        <dbReference type="SAM" id="SignalP"/>
    </source>
</evidence>
<accession>A0A5J4TG90</accession>
<sequence length="82" mass="9503">MVLNVFKLLGFAVMTLLTPLHDLITRSVDIVLMYLNKLLLLYGNVVDDYDDDDDDDDDVDDDDCYINGKEAYDDNYYCCYNV</sequence>
<organism evidence="2 3">
    <name type="scientific">Streblomastix strix</name>
    <dbReference type="NCBI Taxonomy" id="222440"/>
    <lineage>
        <taxon>Eukaryota</taxon>
        <taxon>Metamonada</taxon>
        <taxon>Preaxostyla</taxon>
        <taxon>Oxymonadida</taxon>
        <taxon>Streblomastigidae</taxon>
        <taxon>Streblomastix</taxon>
    </lineage>
</organism>
<dbReference type="EMBL" id="SNRW01032228">
    <property type="protein sequence ID" value="KAA6356902.1"/>
    <property type="molecule type" value="Genomic_DNA"/>
</dbReference>
<reference evidence="2 3" key="1">
    <citation type="submission" date="2019-03" db="EMBL/GenBank/DDBJ databases">
        <title>Single cell metagenomics reveals metabolic interactions within the superorganism composed of flagellate Streblomastix strix and complex community of Bacteroidetes bacteria on its surface.</title>
        <authorList>
            <person name="Treitli S.C."/>
            <person name="Kolisko M."/>
            <person name="Husnik F."/>
            <person name="Keeling P."/>
            <person name="Hampl V."/>
        </authorList>
    </citation>
    <scope>NUCLEOTIDE SEQUENCE [LARGE SCALE GENOMIC DNA]</scope>
    <source>
        <strain evidence="2">ST1C</strain>
    </source>
</reference>
<dbReference type="AlphaFoldDB" id="A0A5J4TG90"/>
<gene>
    <name evidence="2" type="ORF">EZS28_047571</name>
</gene>
<protein>
    <submittedName>
        <fullName evidence="2">Uncharacterized protein</fullName>
    </submittedName>
</protein>
<evidence type="ECO:0000313" key="2">
    <source>
        <dbReference type="EMBL" id="KAA6356902.1"/>
    </source>
</evidence>
<proteinExistence type="predicted"/>
<keyword evidence="1" id="KW-0732">Signal</keyword>
<feature type="signal peptide" evidence="1">
    <location>
        <begin position="1"/>
        <end position="17"/>
    </location>
</feature>